<reference evidence="2" key="2">
    <citation type="submission" date="2020-09" db="EMBL/GenBank/DDBJ databases">
        <authorList>
            <person name="Kikuchi T."/>
        </authorList>
    </citation>
    <scope>NUCLEOTIDE SEQUENCE</scope>
    <source>
        <strain evidence="2">Ka4C1</strain>
    </source>
</reference>
<gene>
    <name evidence="2" type="ORF">BXYJ_LOCUS3626</name>
</gene>
<evidence type="ECO:0000313" key="4">
    <source>
        <dbReference type="Proteomes" id="UP000659654"/>
    </source>
</evidence>
<proteinExistence type="predicted"/>
<accession>A0A1I7RW91</accession>
<dbReference type="WBParaSite" id="BXY_0500400.1">
    <property type="protein sequence ID" value="BXY_0500400.1"/>
    <property type="gene ID" value="BXY_0500400"/>
</dbReference>
<reference evidence="5" key="1">
    <citation type="submission" date="2016-11" db="UniProtKB">
        <authorList>
            <consortium name="WormBaseParasite"/>
        </authorList>
    </citation>
    <scope>IDENTIFICATION</scope>
</reference>
<dbReference type="Proteomes" id="UP000659654">
    <property type="component" value="Unassembled WGS sequence"/>
</dbReference>
<sequence length="89" mass="9639">MSGLKQRRNLDENAVLNQETATKALATMLSKVNSTEKTDDQVQDVPAEEPKAVEAEKSENSVHPAPIGFFAALTEMFTTDFAGIAKKGE</sequence>
<dbReference type="Proteomes" id="UP000095284">
    <property type="component" value="Unplaced"/>
</dbReference>
<evidence type="ECO:0000313" key="5">
    <source>
        <dbReference type="WBParaSite" id="BXY_0500400.1"/>
    </source>
</evidence>
<name>A0A1I7RW91_BURXY</name>
<evidence type="ECO:0000313" key="3">
    <source>
        <dbReference type="Proteomes" id="UP000095284"/>
    </source>
</evidence>
<dbReference type="AlphaFoldDB" id="A0A1I7RW91"/>
<feature type="compositionally biased region" description="Basic and acidic residues" evidence="1">
    <location>
        <begin position="48"/>
        <end position="60"/>
    </location>
</feature>
<organism evidence="3 5">
    <name type="scientific">Bursaphelenchus xylophilus</name>
    <name type="common">Pinewood nematode worm</name>
    <name type="synonym">Aphelenchoides xylophilus</name>
    <dbReference type="NCBI Taxonomy" id="6326"/>
    <lineage>
        <taxon>Eukaryota</taxon>
        <taxon>Metazoa</taxon>
        <taxon>Ecdysozoa</taxon>
        <taxon>Nematoda</taxon>
        <taxon>Chromadorea</taxon>
        <taxon>Rhabditida</taxon>
        <taxon>Tylenchina</taxon>
        <taxon>Tylenchomorpha</taxon>
        <taxon>Aphelenchoidea</taxon>
        <taxon>Aphelenchoididae</taxon>
        <taxon>Bursaphelenchus</taxon>
    </lineage>
</organism>
<evidence type="ECO:0000256" key="1">
    <source>
        <dbReference type="SAM" id="MobiDB-lite"/>
    </source>
</evidence>
<feature type="region of interest" description="Disordered" evidence="1">
    <location>
        <begin position="33"/>
        <end position="61"/>
    </location>
</feature>
<keyword evidence="4" id="KW-1185">Reference proteome</keyword>
<dbReference type="EMBL" id="CAJFCV020000002">
    <property type="protein sequence ID" value="CAG9095297.1"/>
    <property type="molecule type" value="Genomic_DNA"/>
</dbReference>
<dbReference type="Proteomes" id="UP000582659">
    <property type="component" value="Unassembled WGS sequence"/>
</dbReference>
<evidence type="ECO:0000313" key="2">
    <source>
        <dbReference type="EMBL" id="CAD5214631.1"/>
    </source>
</evidence>
<dbReference type="EMBL" id="CAJFDI010000002">
    <property type="protein sequence ID" value="CAD5214631.1"/>
    <property type="molecule type" value="Genomic_DNA"/>
</dbReference>
<protein>
    <submittedName>
        <fullName evidence="2">(pine wood nematode) hypothetical protein</fullName>
    </submittedName>
</protein>